<evidence type="ECO:0000313" key="2">
    <source>
        <dbReference type="EMBL" id="CDR35337.1"/>
    </source>
</evidence>
<feature type="region of interest" description="Disordered" evidence="1">
    <location>
        <begin position="163"/>
        <end position="201"/>
    </location>
</feature>
<gene>
    <name evidence="2" type="ORF">CSEC_p0066</name>
</gene>
<protein>
    <submittedName>
        <fullName evidence="2">Uncharacterized protein</fullName>
    </submittedName>
</protein>
<reference evidence="2" key="1">
    <citation type="submission" date="2013-12" db="EMBL/GenBank/DDBJ databases">
        <authorList>
            <person name="Li W."/>
            <person name="Chetelat R.T."/>
        </authorList>
    </citation>
    <scope>NUCLEOTIDE SEQUENCE</scope>
    <source>
        <strain evidence="2">CRIB-18</strain>
        <plasmid evidence="2">1</plasmid>
    </source>
</reference>
<organism evidence="2">
    <name type="scientific">Candidatus Criblamydia sequanensis CRIB-18</name>
    <dbReference type="NCBI Taxonomy" id="1437425"/>
    <lineage>
        <taxon>Bacteria</taxon>
        <taxon>Pseudomonadati</taxon>
        <taxon>Chlamydiota</taxon>
        <taxon>Chlamydiia</taxon>
        <taxon>Parachlamydiales</taxon>
        <taxon>Candidatus Criblamydiaceae</taxon>
        <taxon>Candidatus Criblamydia</taxon>
    </lineage>
</organism>
<reference evidence="2" key="2">
    <citation type="submission" date="2014-09" db="EMBL/GenBank/DDBJ databases">
        <title>Criblamydia sequanensis harbors a mega-plasmid encoding arsenite resistance.</title>
        <authorList>
            <person name="Bertelli C."/>
            <person name="Goesmann A."/>
            <person name="Greub G."/>
        </authorList>
    </citation>
    <scope>NUCLEOTIDE SEQUENCE [LARGE SCALE GENOMIC DNA]</scope>
    <source>
        <strain evidence="2">CRIB-18</strain>
        <plasmid evidence="2">1</plasmid>
    </source>
</reference>
<evidence type="ECO:0000256" key="1">
    <source>
        <dbReference type="SAM" id="MobiDB-lite"/>
    </source>
</evidence>
<sequence length="218" mass="23504">MGPDKNVPNTLRRFMSVQIPGLPVASVADDGDTTIIRQGLTDKQVTIDKVRTIDISLFPTLPNGSAVASDLFMIRRAASNYQIRFDQVGFPAGTLCWFYQNVAPDGWLPINFLGDCVLALRGGLYGPAGNTVAGTWQQPGVGLTINQIPNHTHQYFFGSDQSNTSSHYAHGAKNQRPRQGTTEGMNSSSNAIGASQPHNHGASWRPLAVVGILCQKQA</sequence>
<proteinExistence type="predicted"/>
<keyword evidence="2" id="KW-0614">Plasmid</keyword>
<dbReference type="EMBL" id="LK031773">
    <property type="protein sequence ID" value="CDR35337.1"/>
    <property type="molecule type" value="Genomic_DNA"/>
</dbReference>
<name>A0A090D1M5_9BACT</name>
<geneLocation type="plasmid" evidence="2">
    <name>1</name>
</geneLocation>
<accession>A0A090D1M5</accession>
<dbReference type="AlphaFoldDB" id="A0A090D1M5"/>
<feature type="compositionally biased region" description="Polar residues" evidence="1">
    <location>
        <begin position="177"/>
        <end position="198"/>
    </location>
</feature>